<dbReference type="STRING" id="377629.TERTU_1100"/>
<dbReference type="InterPro" id="IPR011662">
    <property type="entry name" value="Secretin/TonB_short_N"/>
</dbReference>
<dbReference type="KEGG" id="ttu:TERTU_1100"/>
<dbReference type="PANTHER" id="PTHR30332:SF17">
    <property type="entry name" value="TYPE IV PILIATION SYSTEM PROTEIN DR_0774-RELATED"/>
    <property type="match status" value="1"/>
</dbReference>
<keyword evidence="2" id="KW-0472">Membrane</keyword>
<dbReference type="GO" id="GO:0009297">
    <property type="term" value="P:pilus assembly"/>
    <property type="evidence" value="ECO:0007669"/>
    <property type="project" value="InterPro"/>
</dbReference>
<dbReference type="eggNOG" id="COG1450">
    <property type="taxonomic scope" value="Bacteria"/>
</dbReference>
<dbReference type="EMBL" id="CP001614">
    <property type="protein sequence ID" value="ACR14406.1"/>
    <property type="molecule type" value="Genomic_DNA"/>
</dbReference>
<feature type="region of interest" description="Disordered" evidence="4">
    <location>
        <begin position="186"/>
        <end position="226"/>
    </location>
</feature>
<dbReference type="PANTHER" id="PTHR30332">
    <property type="entry name" value="PROBABLE GENERAL SECRETION PATHWAY PROTEIN D"/>
    <property type="match status" value="1"/>
</dbReference>
<dbReference type="Pfam" id="PF07655">
    <property type="entry name" value="Secretin_N_2"/>
    <property type="match status" value="1"/>
</dbReference>
<dbReference type="PRINTS" id="PR00811">
    <property type="entry name" value="BCTERIALGSPD"/>
</dbReference>
<accession>C5BR23</accession>
<dbReference type="Proteomes" id="UP000009080">
    <property type="component" value="Chromosome"/>
</dbReference>
<dbReference type="eggNOG" id="COG4796">
    <property type="taxonomic scope" value="Bacteria"/>
</dbReference>
<proteinExistence type="predicted"/>
<keyword evidence="7" id="KW-1185">Reference proteome</keyword>
<evidence type="ECO:0000256" key="4">
    <source>
        <dbReference type="SAM" id="MobiDB-lite"/>
    </source>
</evidence>
<keyword evidence="1" id="KW-0813">Transport</keyword>
<dbReference type="Pfam" id="PF00263">
    <property type="entry name" value="Secretin"/>
    <property type="match status" value="1"/>
</dbReference>
<dbReference type="AlphaFoldDB" id="C5BR23"/>
<dbReference type="NCBIfam" id="TIGR02519">
    <property type="entry name" value="pilus_MshL"/>
    <property type="match status" value="1"/>
</dbReference>
<name>C5BR23_TERTT</name>
<protein>
    <submittedName>
        <fullName evidence="6">MSHA type biogenesis protein, MshL</fullName>
    </submittedName>
</protein>
<feature type="domain" description="Secretin/TonB short N-terminal" evidence="5">
    <location>
        <begin position="108"/>
        <end position="156"/>
    </location>
</feature>
<dbReference type="GO" id="GO:0009306">
    <property type="term" value="P:protein secretion"/>
    <property type="evidence" value="ECO:0007669"/>
    <property type="project" value="InterPro"/>
</dbReference>
<evidence type="ECO:0000313" key="7">
    <source>
        <dbReference type="Proteomes" id="UP000009080"/>
    </source>
</evidence>
<gene>
    <name evidence="6" type="ordered locus">TERTU_1100</name>
</gene>
<evidence type="ECO:0000256" key="2">
    <source>
        <dbReference type="ARBA" id="ARBA00023136"/>
    </source>
</evidence>
<evidence type="ECO:0000256" key="1">
    <source>
        <dbReference type="ARBA" id="ARBA00022448"/>
    </source>
</evidence>
<feature type="compositionally biased region" description="Polar residues" evidence="4">
    <location>
        <begin position="40"/>
        <end position="52"/>
    </location>
</feature>
<dbReference type="RefSeq" id="WP_015820521.1">
    <property type="nucleotide sequence ID" value="NC_012997.1"/>
</dbReference>
<evidence type="ECO:0000313" key="6">
    <source>
        <dbReference type="EMBL" id="ACR14406.1"/>
    </source>
</evidence>
<keyword evidence="3" id="KW-0998">Cell outer membrane</keyword>
<dbReference type="HOGENOM" id="CLU_006756_3_1_6"/>
<dbReference type="SMART" id="SM00965">
    <property type="entry name" value="STN"/>
    <property type="match status" value="1"/>
</dbReference>
<feature type="region of interest" description="Disordered" evidence="4">
    <location>
        <begin position="32"/>
        <end position="52"/>
    </location>
</feature>
<organism evidence="6 7">
    <name type="scientific">Teredinibacter turnerae (strain ATCC 39867 / T7901)</name>
    <dbReference type="NCBI Taxonomy" id="377629"/>
    <lineage>
        <taxon>Bacteria</taxon>
        <taxon>Pseudomonadati</taxon>
        <taxon>Pseudomonadota</taxon>
        <taxon>Gammaproteobacteria</taxon>
        <taxon>Cellvibrionales</taxon>
        <taxon>Cellvibrionaceae</taxon>
        <taxon>Teredinibacter</taxon>
    </lineage>
</organism>
<reference evidence="6 7" key="1">
    <citation type="journal article" date="2009" name="PLoS ONE">
        <title>The complete genome of Teredinibacter turnerae T7901: an intracellular endosymbiont of marine wood-boring bivalves (shipworms).</title>
        <authorList>
            <person name="Yang J.C."/>
            <person name="Madupu R."/>
            <person name="Durkin A.S."/>
            <person name="Ekborg N.A."/>
            <person name="Pedamallu C.S."/>
            <person name="Hostetler J.B."/>
            <person name="Radune D."/>
            <person name="Toms B.S."/>
            <person name="Henrissat B."/>
            <person name="Coutinho P.M."/>
            <person name="Schwarz S."/>
            <person name="Field L."/>
            <person name="Trindade-Silva A.E."/>
            <person name="Soares C.A.G."/>
            <person name="Elshahawi S."/>
            <person name="Hanora A."/>
            <person name="Schmidt E.W."/>
            <person name="Haygood M.G."/>
            <person name="Posfai J."/>
            <person name="Benner J."/>
            <person name="Madinger C."/>
            <person name="Nove J."/>
            <person name="Anton B."/>
            <person name="Chaudhary K."/>
            <person name="Foster J."/>
            <person name="Holman A."/>
            <person name="Kumar S."/>
            <person name="Lessard P.A."/>
            <person name="Luyten Y.A."/>
            <person name="Slatko B."/>
            <person name="Wood N."/>
            <person name="Wu B."/>
            <person name="Teplitski M."/>
            <person name="Mougous J.D."/>
            <person name="Ward N."/>
            <person name="Eisen J.A."/>
            <person name="Badger J.H."/>
            <person name="Distel D.L."/>
        </authorList>
    </citation>
    <scope>NUCLEOTIDE SEQUENCE [LARGE SCALE GENOMIC DNA]</scope>
    <source>
        <strain evidence="7">ATCC 39867 / T7901</strain>
    </source>
</reference>
<dbReference type="InterPro" id="IPR013358">
    <property type="entry name" value="Pilus_biogenesis_MshL"/>
</dbReference>
<evidence type="ECO:0000256" key="3">
    <source>
        <dbReference type="ARBA" id="ARBA00023237"/>
    </source>
</evidence>
<dbReference type="Gene3D" id="3.30.1370.130">
    <property type="match status" value="1"/>
</dbReference>
<feature type="compositionally biased region" description="Low complexity" evidence="4">
    <location>
        <begin position="186"/>
        <end position="220"/>
    </location>
</feature>
<evidence type="ECO:0000259" key="5">
    <source>
        <dbReference type="SMART" id="SM00965"/>
    </source>
</evidence>
<dbReference type="InterPro" id="IPR004846">
    <property type="entry name" value="T2SS/T3SS_dom"/>
</dbReference>
<dbReference type="PROSITE" id="PS51257">
    <property type="entry name" value="PROKAR_LIPOPROTEIN"/>
    <property type="match status" value="1"/>
</dbReference>
<dbReference type="InterPro" id="IPR011514">
    <property type="entry name" value="Secretin_N_2"/>
</dbReference>
<dbReference type="InterPro" id="IPR050810">
    <property type="entry name" value="Bact_Secretion_Sys_Channel"/>
</dbReference>
<sequence>MPMRNITSNLSQIFTLALFAVLGACSSVPQDETSAERDMQQVQSQQAAYRAQETQPDVPEAINQQLLDSALLGARAQTFSAKEPRFDVSVNEVPARTFFVSMIADSGVNVVAHPEISGSITLELKDVSVREVLNVTRDVYGYEYKFQDGIYTVYPRKLRTQVFPINYLDIQRAGVTETSVAIGRIESGSRRNNNSNNTSNNSSSNSDSESGAGENENNSSATKFVPGTRLRTLSRTDFWRSVQDTISAIVGGDADGRMVMVNPQAGMVVVKAMPNELSAVRDFLERSELSVRRQVVLETKIIEVQLNDGYEAGVNWGAITGALGVASDSSLVMTNNDGVKSKIRTTQNLLSGVLNVTRIEDLLNLLETQGNVQVLSSPRISTVNNQKAIIRVGTDEFFVTGITNNTTTTASNIQNSPEVLLDSFFSGIALDVTPQIAEDGDVIIHVHPLVSKVQDQLKDISIGDLDYSLPLALRDVRESDSIVRASNGQVVVLGGLMQETTSDVATKRPFLGDIPGVNVLFKGRAKRKVKTELVILMRPIVVDENTWEEQVNRSDRAIEAMSNAYRNRNQ</sequence>
<dbReference type="InterPro" id="IPR001775">
    <property type="entry name" value="GspD/PilQ"/>
</dbReference>
<dbReference type="GO" id="GO:0015627">
    <property type="term" value="C:type II protein secretion system complex"/>
    <property type="evidence" value="ECO:0007669"/>
    <property type="project" value="TreeGrafter"/>
</dbReference>
<dbReference type="GO" id="GO:0019867">
    <property type="term" value="C:outer membrane"/>
    <property type="evidence" value="ECO:0007669"/>
    <property type="project" value="InterPro"/>
</dbReference>